<protein>
    <submittedName>
        <fullName evidence="2">HET-domain-containing protein</fullName>
    </submittedName>
</protein>
<evidence type="ECO:0000259" key="1">
    <source>
        <dbReference type="Pfam" id="PF06985"/>
    </source>
</evidence>
<dbReference type="Proteomes" id="UP000799777">
    <property type="component" value="Unassembled WGS sequence"/>
</dbReference>
<dbReference type="PANTHER" id="PTHR24148">
    <property type="entry name" value="ANKYRIN REPEAT DOMAIN-CONTAINING PROTEIN 39 HOMOLOG-RELATED"/>
    <property type="match status" value="1"/>
</dbReference>
<dbReference type="PANTHER" id="PTHR24148:SF64">
    <property type="entry name" value="HETEROKARYON INCOMPATIBILITY DOMAIN-CONTAINING PROTEIN"/>
    <property type="match status" value="1"/>
</dbReference>
<name>A0A9P4LTN8_9PLEO</name>
<sequence length="126" mass="13925">LPTSIRHLQLQPGIQSDPIQCSFTFTVIDDGLRKSETRLPYEAVSYVWGDPSDTEPICCDGASLRVPTSLAGVLRRLRLIGRERVLWVDAGCIDQSSAEEKSEQVQIMGAIFQQAANVLFCLATEE</sequence>
<organism evidence="2 3">
    <name type="scientific">Setomelanomma holmii</name>
    <dbReference type="NCBI Taxonomy" id="210430"/>
    <lineage>
        <taxon>Eukaryota</taxon>
        <taxon>Fungi</taxon>
        <taxon>Dikarya</taxon>
        <taxon>Ascomycota</taxon>
        <taxon>Pezizomycotina</taxon>
        <taxon>Dothideomycetes</taxon>
        <taxon>Pleosporomycetidae</taxon>
        <taxon>Pleosporales</taxon>
        <taxon>Pleosporineae</taxon>
        <taxon>Phaeosphaeriaceae</taxon>
        <taxon>Setomelanomma</taxon>
    </lineage>
</organism>
<evidence type="ECO:0000313" key="3">
    <source>
        <dbReference type="Proteomes" id="UP000799777"/>
    </source>
</evidence>
<dbReference type="InterPro" id="IPR010730">
    <property type="entry name" value="HET"/>
</dbReference>
<keyword evidence="3" id="KW-1185">Reference proteome</keyword>
<dbReference type="Pfam" id="PF06985">
    <property type="entry name" value="HET"/>
    <property type="match status" value="1"/>
</dbReference>
<reference evidence="2" key="1">
    <citation type="journal article" date="2020" name="Stud. Mycol.">
        <title>101 Dothideomycetes genomes: a test case for predicting lifestyles and emergence of pathogens.</title>
        <authorList>
            <person name="Haridas S."/>
            <person name="Albert R."/>
            <person name="Binder M."/>
            <person name="Bloem J."/>
            <person name="Labutti K."/>
            <person name="Salamov A."/>
            <person name="Andreopoulos B."/>
            <person name="Baker S."/>
            <person name="Barry K."/>
            <person name="Bills G."/>
            <person name="Bluhm B."/>
            <person name="Cannon C."/>
            <person name="Castanera R."/>
            <person name="Culley D."/>
            <person name="Daum C."/>
            <person name="Ezra D."/>
            <person name="Gonzalez J."/>
            <person name="Henrissat B."/>
            <person name="Kuo A."/>
            <person name="Liang C."/>
            <person name="Lipzen A."/>
            <person name="Lutzoni F."/>
            <person name="Magnuson J."/>
            <person name="Mondo S."/>
            <person name="Nolan M."/>
            <person name="Ohm R."/>
            <person name="Pangilinan J."/>
            <person name="Park H.-J."/>
            <person name="Ramirez L."/>
            <person name="Alfaro M."/>
            <person name="Sun H."/>
            <person name="Tritt A."/>
            <person name="Yoshinaga Y."/>
            <person name="Zwiers L.-H."/>
            <person name="Turgeon B."/>
            <person name="Goodwin S."/>
            <person name="Spatafora J."/>
            <person name="Crous P."/>
            <person name="Grigoriev I."/>
        </authorList>
    </citation>
    <scope>NUCLEOTIDE SEQUENCE</scope>
    <source>
        <strain evidence="2">CBS 110217</strain>
    </source>
</reference>
<proteinExistence type="predicted"/>
<dbReference type="AlphaFoldDB" id="A0A9P4LTN8"/>
<dbReference type="OrthoDB" id="3553147at2759"/>
<gene>
    <name evidence="2" type="ORF">EK21DRAFT_45388</name>
</gene>
<feature type="domain" description="Heterokaryon incompatibility" evidence="1">
    <location>
        <begin position="41"/>
        <end position="125"/>
    </location>
</feature>
<feature type="non-terminal residue" evidence="2">
    <location>
        <position position="126"/>
    </location>
</feature>
<dbReference type="InterPro" id="IPR052895">
    <property type="entry name" value="HetReg/Transcr_Mod"/>
</dbReference>
<feature type="non-terminal residue" evidence="2">
    <location>
        <position position="1"/>
    </location>
</feature>
<evidence type="ECO:0000313" key="2">
    <source>
        <dbReference type="EMBL" id="KAF2034919.1"/>
    </source>
</evidence>
<comment type="caution">
    <text evidence="2">The sequence shown here is derived from an EMBL/GenBank/DDBJ whole genome shotgun (WGS) entry which is preliminary data.</text>
</comment>
<dbReference type="EMBL" id="ML978159">
    <property type="protein sequence ID" value="KAF2034919.1"/>
    <property type="molecule type" value="Genomic_DNA"/>
</dbReference>
<accession>A0A9P4LTN8</accession>